<dbReference type="EMBL" id="CP069109">
    <property type="protein sequence ID" value="QSS59319.1"/>
    <property type="molecule type" value="Genomic_DNA"/>
</dbReference>
<dbReference type="OrthoDB" id="4205840at2759"/>
<name>A0A8A1LZM8_AJECA</name>
<proteinExistence type="predicted"/>
<gene>
    <name evidence="2" type="ORF">I7I51_08753</name>
</gene>
<feature type="domain" description="Protein kinase" evidence="1">
    <location>
        <begin position="1"/>
        <end position="116"/>
    </location>
</feature>
<sequence length="155" mass="17623">MVNVIIQYTDIWSFDMMTWHFVAANTLVSGRNPENNKHHDRQFIAELGAVQPCRAHHHLGLCTGAERVQYSGTKVPPNIQGEDKDKWGFLHFLSRILCWRPEERPSVKDLIFDPWLIDGLGFTDEQAGCLSRTSAPHIYASAADMLIQPLRVPTI</sequence>
<dbReference type="InterPro" id="IPR011009">
    <property type="entry name" value="Kinase-like_dom_sf"/>
</dbReference>
<organism evidence="2 3">
    <name type="scientific">Ajellomyces capsulatus</name>
    <name type="common">Darling's disease fungus</name>
    <name type="synonym">Histoplasma capsulatum</name>
    <dbReference type="NCBI Taxonomy" id="5037"/>
    <lineage>
        <taxon>Eukaryota</taxon>
        <taxon>Fungi</taxon>
        <taxon>Dikarya</taxon>
        <taxon>Ascomycota</taxon>
        <taxon>Pezizomycotina</taxon>
        <taxon>Eurotiomycetes</taxon>
        <taxon>Eurotiomycetidae</taxon>
        <taxon>Onygenales</taxon>
        <taxon>Ajellomycetaceae</taxon>
        <taxon>Histoplasma</taxon>
    </lineage>
</organism>
<dbReference type="Gene3D" id="1.10.510.10">
    <property type="entry name" value="Transferase(Phosphotransferase) domain 1"/>
    <property type="match status" value="1"/>
</dbReference>
<evidence type="ECO:0000313" key="2">
    <source>
        <dbReference type="EMBL" id="QSS59319.1"/>
    </source>
</evidence>
<dbReference type="PROSITE" id="PS50011">
    <property type="entry name" value="PROTEIN_KINASE_DOM"/>
    <property type="match status" value="1"/>
</dbReference>
<dbReference type="AlphaFoldDB" id="A0A8A1LZM8"/>
<accession>A0A8A1LZM8</accession>
<dbReference type="GO" id="GO:0004672">
    <property type="term" value="F:protein kinase activity"/>
    <property type="evidence" value="ECO:0007669"/>
    <property type="project" value="InterPro"/>
</dbReference>
<protein>
    <recommendedName>
        <fullName evidence="1">Protein kinase domain-containing protein</fullName>
    </recommendedName>
</protein>
<reference evidence="2" key="1">
    <citation type="submission" date="2021-01" db="EMBL/GenBank/DDBJ databases">
        <title>Chromosome-level genome assembly of a human fungal pathogen reveals clustering of transcriptionally co-regulated genes.</title>
        <authorList>
            <person name="Voorhies M."/>
            <person name="Cohen S."/>
            <person name="Shea T.P."/>
            <person name="Petrus S."/>
            <person name="Munoz J.F."/>
            <person name="Poplawski S."/>
            <person name="Goldman W.E."/>
            <person name="Michael T."/>
            <person name="Cuomo C.A."/>
            <person name="Sil A."/>
            <person name="Beyhan S."/>
        </authorList>
    </citation>
    <scope>NUCLEOTIDE SEQUENCE</scope>
    <source>
        <strain evidence="2">WU24</strain>
    </source>
</reference>
<dbReference type="GO" id="GO:0005524">
    <property type="term" value="F:ATP binding"/>
    <property type="evidence" value="ECO:0007669"/>
    <property type="project" value="InterPro"/>
</dbReference>
<dbReference type="SUPFAM" id="SSF56112">
    <property type="entry name" value="Protein kinase-like (PK-like)"/>
    <property type="match status" value="1"/>
</dbReference>
<dbReference type="VEuPathDB" id="FungiDB:I7I51_08753"/>
<evidence type="ECO:0000259" key="1">
    <source>
        <dbReference type="PROSITE" id="PS50011"/>
    </source>
</evidence>
<dbReference type="Proteomes" id="UP000663671">
    <property type="component" value="Chromosome 2"/>
</dbReference>
<evidence type="ECO:0000313" key="3">
    <source>
        <dbReference type="Proteomes" id="UP000663671"/>
    </source>
</evidence>
<dbReference type="InterPro" id="IPR000719">
    <property type="entry name" value="Prot_kinase_dom"/>
</dbReference>